<name>A0AAV7U3D2_PLEWA</name>
<accession>A0AAV7U3D2</accession>
<evidence type="ECO:0000313" key="3">
    <source>
        <dbReference type="Proteomes" id="UP001066276"/>
    </source>
</evidence>
<feature type="compositionally biased region" description="Polar residues" evidence="1">
    <location>
        <begin position="82"/>
        <end position="93"/>
    </location>
</feature>
<reference evidence="2" key="1">
    <citation type="journal article" date="2022" name="bioRxiv">
        <title>Sequencing and chromosome-scale assembly of the giantPleurodeles waltlgenome.</title>
        <authorList>
            <person name="Brown T."/>
            <person name="Elewa A."/>
            <person name="Iarovenko S."/>
            <person name="Subramanian E."/>
            <person name="Araus A.J."/>
            <person name="Petzold A."/>
            <person name="Susuki M."/>
            <person name="Suzuki K.-i.T."/>
            <person name="Hayashi T."/>
            <person name="Toyoda A."/>
            <person name="Oliveira C."/>
            <person name="Osipova E."/>
            <person name="Leigh N.D."/>
            <person name="Simon A."/>
            <person name="Yun M.H."/>
        </authorList>
    </citation>
    <scope>NUCLEOTIDE SEQUENCE</scope>
    <source>
        <strain evidence="2">20211129_DDA</strain>
        <tissue evidence="2">Liver</tissue>
    </source>
</reference>
<dbReference type="Proteomes" id="UP001066276">
    <property type="component" value="Chromosome 3_1"/>
</dbReference>
<sequence>MGSSSLIHGAPSQRPALSQRCCSLLACLFKAKSGRDHPNPRGSPCPAKESGQDRLGRQGRRALAAPPATSSSPIVTPIGSRVTDQSSPDPLPQ</sequence>
<evidence type="ECO:0000313" key="2">
    <source>
        <dbReference type="EMBL" id="KAJ1183574.1"/>
    </source>
</evidence>
<proteinExistence type="predicted"/>
<dbReference type="EMBL" id="JANPWB010000005">
    <property type="protein sequence ID" value="KAJ1183574.1"/>
    <property type="molecule type" value="Genomic_DNA"/>
</dbReference>
<feature type="region of interest" description="Disordered" evidence="1">
    <location>
        <begin position="33"/>
        <end position="93"/>
    </location>
</feature>
<feature type="compositionally biased region" description="Low complexity" evidence="1">
    <location>
        <begin position="61"/>
        <end position="73"/>
    </location>
</feature>
<comment type="caution">
    <text evidence="2">The sequence shown here is derived from an EMBL/GenBank/DDBJ whole genome shotgun (WGS) entry which is preliminary data.</text>
</comment>
<gene>
    <name evidence="2" type="ORF">NDU88_000392</name>
</gene>
<dbReference type="AlphaFoldDB" id="A0AAV7U3D2"/>
<protein>
    <submittedName>
        <fullName evidence="2">Uncharacterized protein</fullName>
    </submittedName>
</protein>
<keyword evidence="3" id="KW-1185">Reference proteome</keyword>
<organism evidence="2 3">
    <name type="scientific">Pleurodeles waltl</name>
    <name type="common">Iberian ribbed newt</name>
    <dbReference type="NCBI Taxonomy" id="8319"/>
    <lineage>
        <taxon>Eukaryota</taxon>
        <taxon>Metazoa</taxon>
        <taxon>Chordata</taxon>
        <taxon>Craniata</taxon>
        <taxon>Vertebrata</taxon>
        <taxon>Euteleostomi</taxon>
        <taxon>Amphibia</taxon>
        <taxon>Batrachia</taxon>
        <taxon>Caudata</taxon>
        <taxon>Salamandroidea</taxon>
        <taxon>Salamandridae</taxon>
        <taxon>Pleurodelinae</taxon>
        <taxon>Pleurodeles</taxon>
    </lineage>
</organism>
<evidence type="ECO:0000256" key="1">
    <source>
        <dbReference type="SAM" id="MobiDB-lite"/>
    </source>
</evidence>